<feature type="compositionally biased region" description="Basic residues" evidence="1">
    <location>
        <begin position="31"/>
        <end position="41"/>
    </location>
</feature>
<evidence type="ECO:0000256" key="1">
    <source>
        <dbReference type="SAM" id="MobiDB-lite"/>
    </source>
</evidence>
<protein>
    <submittedName>
        <fullName evidence="2">Uncharacterized protein</fullName>
    </submittedName>
</protein>
<accession>A0A1N7FGN3</accession>
<evidence type="ECO:0000313" key="3">
    <source>
        <dbReference type="Proteomes" id="UP000186019"/>
    </source>
</evidence>
<reference evidence="2 3" key="1">
    <citation type="submission" date="2017-01" db="EMBL/GenBank/DDBJ databases">
        <authorList>
            <person name="Mah S.A."/>
            <person name="Swanson W.J."/>
            <person name="Moy G.W."/>
            <person name="Vacquier V.D."/>
        </authorList>
    </citation>
    <scope>NUCLEOTIDE SEQUENCE [LARGE SCALE GENOMIC DNA]</scope>
    <source>
        <strain evidence="2 3">DSM 29590</strain>
    </source>
</reference>
<dbReference type="EMBL" id="FTNV01000001">
    <property type="protein sequence ID" value="SIR99519.1"/>
    <property type="molecule type" value="Genomic_DNA"/>
</dbReference>
<evidence type="ECO:0000313" key="2">
    <source>
        <dbReference type="EMBL" id="SIR99519.1"/>
    </source>
</evidence>
<organism evidence="2 3">
    <name type="scientific">Roseovarius nanhaiticus</name>
    <dbReference type="NCBI Taxonomy" id="573024"/>
    <lineage>
        <taxon>Bacteria</taxon>
        <taxon>Pseudomonadati</taxon>
        <taxon>Pseudomonadota</taxon>
        <taxon>Alphaproteobacteria</taxon>
        <taxon>Rhodobacterales</taxon>
        <taxon>Roseobacteraceae</taxon>
        <taxon>Roseovarius</taxon>
    </lineage>
</organism>
<feature type="region of interest" description="Disordered" evidence="1">
    <location>
        <begin position="1"/>
        <end position="60"/>
    </location>
</feature>
<proteinExistence type="predicted"/>
<name>A0A1N7FGN3_9RHOB</name>
<feature type="compositionally biased region" description="Basic and acidic residues" evidence="1">
    <location>
        <begin position="43"/>
        <end position="60"/>
    </location>
</feature>
<feature type="compositionally biased region" description="Basic and acidic residues" evidence="1">
    <location>
        <begin position="20"/>
        <end position="30"/>
    </location>
</feature>
<gene>
    <name evidence="2" type="ORF">SAMN05421666_1029</name>
</gene>
<dbReference type="STRING" id="573024.SAMN05216208_1107"/>
<dbReference type="AlphaFoldDB" id="A0A1N7FGN3"/>
<dbReference type="RefSeq" id="WP_076531554.1">
    <property type="nucleotide sequence ID" value="NZ_FOAC01000001.1"/>
</dbReference>
<sequence length="78" mass="9363">MYEHDHESLFDGSNSVSFFDRAHENPSKEEKKRRRDRRARVQRALDRREGWTPAMHEEEQARLRAEVEQLLEARKDAA</sequence>
<dbReference type="Proteomes" id="UP000186019">
    <property type="component" value="Unassembled WGS sequence"/>
</dbReference>
<keyword evidence="3" id="KW-1185">Reference proteome</keyword>